<dbReference type="AlphaFoldDB" id="A0A097SSB5"/>
<evidence type="ECO:0000256" key="10">
    <source>
        <dbReference type="SAM" id="MobiDB-lite"/>
    </source>
</evidence>
<dbReference type="Proteomes" id="UP000030066">
    <property type="component" value="Chromosome"/>
</dbReference>
<organism evidence="12 13">
    <name type="scientific">Candidatus Malacoplasma girerdii</name>
    <dbReference type="NCBI Taxonomy" id="1318617"/>
    <lineage>
        <taxon>Bacteria</taxon>
        <taxon>Bacillati</taxon>
        <taxon>Mycoplasmatota</taxon>
        <taxon>Mycoplasmoidales</taxon>
        <taxon>Mycoplasmoidaceae</taxon>
        <taxon>Malacoplasma</taxon>
    </lineage>
</organism>
<dbReference type="Pfam" id="PF03719">
    <property type="entry name" value="Ribosomal_S5_C"/>
    <property type="match status" value="1"/>
</dbReference>
<keyword evidence="5 8" id="KW-0687">Ribonucleoprotein</keyword>
<evidence type="ECO:0000256" key="8">
    <source>
        <dbReference type="HAMAP-Rule" id="MF_01307"/>
    </source>
</evidence>
<dbReference type="Gene3D" id="3.30.160.20">
    <property type="match status" value="1"/>
</dbReference>
<dbReference type="HAMAP" id="MF_01307_B">
    <property type="entry name" value="Ribosomal_uS5_B"/>
    <property type="match status" value="1"/>
</dbReference>
<dbReference type="PROSITE" id="PS50881">
    <property type="entry name" value="S5_DSRBD"/>
    <property type="match status" value="1"/>
</dbReference>
<evidence type="ECO:0000256" key="2">
    <source>
        <dbReference type="ARBA" id="ARBA00022730"/>
    </source>
</evidence>
<dbReference type="InterPro" id="IPR005324">
    <property type="entry name" value="Ribosomal_uS5_C"/>
</dbReference>
<evidence type="ECO:0000256" key="9">
    <source>
        <dbReference type="RuleBase" id="RU003823"/>
    </source>
</evidence>
<keyword evidence="3 8" id="KW-0694">RNA-binding</keyword>
<dbReference type="SUPFAM" id="SSF54768">
    <property type="entry name" value="dsRNA-binding domain-like"/>
    <property type="match status" value="1"/>
</dbReference>
<keyword evidence="4 8" id="KW-0689">Ribosomal protein</keyword>
<dbReference type="KEGG" id="mgj:MGM1_0880"/>
<feature type="compositionally biased region" description="Basic and acidic residues" evidence="10">
    <location>
        <begin position="1"/>
        <end position="10"/>
    </location>
</feature>
<comment type="domain">
    <text evidence="8">The N-terminal domain interacts with the head of the 30S subunit; the C-terminal domain interacts with the body and contacts protein S4. The interaction surface between S4 and S5 is involved in control of translational fidelity.</text>
</comment>
<comment type="similarity">
    <text evidence="1 8 9">Belongs to the universal ribosomal protein uS5 family.</text>
</comment>
<dbReference type="InterPro" id="IPR000851">
    <property type="entry name" value="Ribosomal_uS5"/>
</dbReference>
<dbReference type="GO" id="GO:0005737">
    <property type="term" value="C:cytoplasm"/>
    <property type="evidence" value="ECO:0007669"/>
    <property type="project" value="UniProtKB-ARBA"/>
</dbReference>
<dbReference type="Gene3D" id="3.30.230.10">
    <property type="match status" value="1"/>
</dbReference>
<dbReference type="InterPro" id="IPR013810">
    <property type="entry name" value="Ribosomal_uS5_N"/>
</dbReference>
<keyword evidence="13" id="KW-1185">Reference proteome</keyword>
<dbReference type="InterPro" id="IPR014721">
    <property type="entry name" value="Ribsml_uS5_D2-typ_fold_subgr"/>
</dbReference>
<dbReference type="FunFam" id="3.30.230.10:FF:000002">
    <property type="entry name" value="30S ribosomal protein S5"/>
    <property type="match status" value="1"/>
</dbReference>
<evidence type="ECO:0000256" key="1">
    <source>
        <dbReference type="ARBA" id="ARBA00008945"/>
    </source>
</evidence>
<dbReference type="SUPFAM" id="SSF54211">
    <property type="entry name" value="Ribosomal protein S5 domain 2-like"/>
    <property type="match status" value="1"/>
</dbReference>
<dbReference type="Pfam" id="PF00333">
    <property type="entry name" value="Ribosomal_S5"/>
    <property type="match status" value="1"/>
</dbReference>
<dbReference type="EMBL" id="CP007711">
    <property type="protein sequence ID" value="AIV03475.1"/>
    <property type="molecule type" value="Genomic_DNA"/>
</dbReference>
<comment type="function">
    <text evidence="8">With S4 and S12 plays an important role in translational accuracy.</text>
</comment>
<dbReference type="PANTHER" id="PTHR48277:SF1">
    <property type="entry name" value="MITOCHONDRIAL RIBOSOMAL PROTEIN S5"/>
    <property type="match status" value="1"/>
</dbReference>
<dbReference type="GO" id="GO:0006412">
    <property type="term" value="P:translation"/>
    <property type="evidence" value="ECO:0007669"/>
    <property type="project" value="UniProtKB-UniRule"/>
</dbReference>
<dbReference type="eggNOG" id="COG0098">
    <property type="taxonomic scope" value="Bacteria"/>
</dbReference>
<evidence type="ECO:0000259" key="11">
    <source>
        <dbReference type="PROSITE" id="PS50881"/>
    </source>
</evidence>
<evidence type="ECO:0000313" key="13">
    <source>
        <dbReference type="Proteomes" id="UP000030066"/>
    </source>
</evidence>
<protein>
    <recommendedName>
        <fullName evidence="6 8">Small ribosomal subunit protein uS5</fullName>
    </recommendedName>
</protein>
<reference evidence="12 13" key="1">
    <citation type="journal article" date="2014" name="PLoS ONE">
        <title>An emerging Mycoplasma associated with trichomoniasis, vaginal infection and disease.</title>
        <authorList>
            <consortium name="Vaginal Microbiome Consortium"/>
            <person name="Fettweis J.M."/>
            <person name="Serrano M.G."/>
            <person name="Huang B."/>
            <person name="Brooks J.P."/>
            <person name="Glascock A.L."/>
            <person name="Sheth N.U."/>
            <person name="Strauss J.F.III."/>
            <person name="Jefferson K.K."/>
            <person name="Buck G.A."/>
        </authorList>
    </citation>
    <scope>NUCLEOTIDE SEQUENCE [LARGE SCALE GENOMIC DNA]</scope>
    <source>
        <strain evidence="12 13">VCU_M1</strain>
    </source>
</reference>
<feature type="domain" description="S5 DRBM" evidence="11">
    <location>
        <begin position="58"/>
        <end position="121"/>
    </location>
</feature>
<gene>
    <name evidence="8 12" type="primary">rpsE</name>
    <name evidence="12" type="ORF">MGM1_0880</name>
</gene>
<dbReference type="GO" id="GO:0003735">
    <property type="term" value="F:structural constituent of ribosome"/>
    <property type="evidence" value="ECO:0007669"/>
    <property type="project" value="UniProtKB-UniRule"/>
</dbReference>
<proteinExistence type="inferred from homology"/>
<dbReference type="PANTHER" id="PTHR48277">
    <property type="entry name" value="MITOCHONDRIAL RIBOSOMAL PROTEIN S5"/>
    <property type="match status" value="1"/>
</dbReference>
<feature type="region of interest" description="Disordered" evidence="10">
    <location>
        <begin position="1"/>
        <end position="58"/>
    </location>
</feature>
<comment type="subunit">
    <text evidence="7 8">Part of the 30S ribosomal subunit. Contacts proteins S4 and S8.</text>
</comment>
<evidence type="ECO:0000313" key="12">
    <source>
        <dbReference type="EMBL" id="AIV03475.1"/>
    </source>
</evidence>
<dbReference type="InterPro" id="IPR005712">
    <property type="entry name" value="Ribosomal_uS5_bac-type"/>
</dbReference>
<evidence type="ECO:0000256" key="6">
    <source>
        <dbReference type="ARBA" id="ARBA00035255"/>
    </source>
</evidence>
<sequence>MENKVEKVATQEEQNTNTEVKVENEKTPNKERNFNKNKNNNTKPGFKRQPRRSSLGDNFEERVKIKRISKTTKGGRHMRFSALVIVGDKNGRVGFGIGKADETPNAIKKAVKNARKALIKVNMNHKGTLYHEIIGRKGASRVLIKPAPEGTGIIAGGVIRDVIELAGFKDVYTKNLGSNTPINMVTAVIEGLKKQLLPVNVKKARDLIKSKTETVANTNIEKQNESEKK</sequence>
<dbReference type="NCBIfam" id="TIGR01021">
    <property type="entry name" value="rpsE_bact"/>
    <property type="match status" value="1"/>
</dbReference>
<evidence type="ECO:0000256" key="5">
    <source>
        <dbReference type="ARBA" id="ARBA00023274"/>
    </source>
</evidence>
<comment type="function">
    <text evidence="8">Located at the back of the 30S subunit body where it stabilizes the conformation of the head with respect to the body.</text>
</comment>
<evidence type="ECO:0000256" key="7">
    <source>
        <dbReference type="ARBA" id="ARBA00062000"/>
    </source>
</evidence>
<dbReference type="InterPro" id="IPR020568">
    <property type="entry name" value="Ribosomal_Su5_D2-typ_SF"/>
</dbReference>
<dbReference type="FunFam" id="3.30.160.20:FF:000001">
    <property type="entry name" value="30S ribosomal protein S5"/>
    <property type="match status" value="1"/>
</dbReference>
<dbReference type="GO" id="GO:0042254">
    <property type="term" value="P:ribosome biogenesis"/>
    <property type="evidence" value="ECO:0007669"/>
    <property type="project" value="UniProtKB-ARBA"/>
</dbReference>
<dbReference type="HOGENOM" id="CLU_065898_2_1_14"/>
<accession>A0A097SSB5</accession>
<evidence type="ECO:0000256" key="3">
    <source>
        <dbReference type="ARBA" id="ARBA00022884"/>
    </source>
</evidence>
<name>A0A097SSB5_9BACT</name>
<dbReference type="GO" id="GO:0015935">
    <property type="term" value="C:small ribosomal subunit"/>
    <property type="evidence" value="ECO:0007669"/>
    <property type="project" value="InterPro"/>
</dbReference>
<evidence type="ECO:0000256" key="4">
    <source>
        <dbReference type="ARBA" id="ARBA00022980"/>
    </source>
</evidence>
<feature type="compositionally biased region" description="Basic and acidic residues" evidence="10">
    <location>
        <begin position="20"/>
        <end position="34"/>
    </location>
</feature>
<keyword evidence="2 8" id="KW-0699">rRNA-binding</keyword>
<dbReference type="STRING" id="1318617.MGM1_0880"/>
<dbReference type="GO" id="GO:0019843">
    <property type="term" value="F:rRNA binding"/>
    <property type="evidence" value="ECO:0007669"/>
    <property type="project" value="UniProtKB-UniRule"/>
</dbReference>